<dbReference type="GO" id="GO:0006310">
    <property type="term" value="P:DNA recombination"/>
    <property type="evidence" value="ECO:0007669"/>
    <property type="project" value="InterPro"/>
</dbReference>
<evidence type="ECO:0000259" key="12">
    <source>
        <dbReference type="Pfam" id="PF04057"/>
    </source>
</evidence>
<comment type="similarity">
    <text evidence="2 9">Belongs to the replication factor A protein 1 family.</text>
</comment>
<feature type="domain" description="Replication factor A C-terminal" evidence="13">
    <location>
        <begin position="551"/>
        <end position="701"/>
    </location>
</feature>
<dbReference type="EMBL" id="JMKJ01000288">
    <property type="protein sequence ID" value="KGG51427.1"/>
    <property type="molecule type" value="Genomic_DNA"/>
</dbReference>
<feature type="region of interest" description="Disordered" evidence="10">
    <location>
        <begin position="187"/>
        <end position="214"/>
    </location>
</feature>
<dbReference type="GO" id="GO:0006260">
    <property type="term" value="P:DNA replication"/>
    <property type="evidence" value="ECO:0007669"/>
    <property type="project" value="UniProtKB-KW"/>
</dbReference>
<dbReference type="InterPro" id="IPR007199">
    <property type="entry name" value="Rep_factor-A_N"/>
</dbReference>
<evidence type="ECO:0000256" key="10">
    <source>
        <dbReference type="SAM" id="MobiDB-lite"/>
    </source>
</evidence>
<dbReference type="HOGENOM" id="CLU_012393_2_1_1"/>
<dbReference type="OrthoDB" id="1751331at2759"/>
<evidence type="ECO:0000256" key="1">
    <source>
        <dbReference type="ARBA" id="ARBA00004123"/>
    </source>
</evidence>
<comment type="subunit">
    <text evidence="9">Component of the heterotrimeric canonical replication protein A complex (RPA).</text>
</comment>
<dbReference type="CDD" id="cd04475">
    <property type="entry name" value="RPA1_DBD_B"/>
    <property type="match status" value="1"/>
</dbReference>
<feature type="compositionally biased region" description="Polar residues" evidence="10">
    <location>
        <begin position="147"/>
        <end position="156"/>
    </location>
</feature>
<name>A0A098VQY8_9MICR</name>
<dbReference type="PANTHER" id="PTHR47165:SF4">
    <property type="entry name" value="OS03G0429900 PROTEIN"/>
    <property type="match status" value="1"/>
</dbReference>
<dbReference type="AlphaFoldDB" id="A0A098VQY8"/>
<dbReference type="GO" id="GO:0007004">
    <property type="term" value="P:telomere maintenance via telomerase"/>
    <property type="evidence" value="ECO:0007669"/>
    <property type="project" value="UniProtKB-ARBA"/>
</dbReference>
<evidence type="ECO:0000256" key="2">
    <source>
        <dbReference type="ARBA" id="ARBA00005690"/>
    </source>
</evidence>
<gene>
    <name evidence="15" type="ORF">DI09_35p150</name>
</gene>
<dbReference type="GO" id="GO:0006281">
    <property type="term" value="P:DNA repair"/>
    <property type="evidence" value="ECO:0007669"/>
    <property type="project" value="InterPro"/>
</dbReference>
<dbReference type="InterPro" id="IPR031657">
    <property type="entry name" value="REPA_OB_2"/>
</dbReference>
<keyword evidence="16" id="KW-1185">Reference proteome</keyword>
<reference evidence="15 16" key="1">
    <citation type="submission" date="2014-04" db="EMBL/GenBank/DDBJ databases">
        <title>A new species of microsporidia sheds light on the evolution of extreme parasitism.</title>
        <authorList>
            <person name="Haag K.L."/>
            <person name="James T.Y."/>
            <person name="Larsson R."/>
            <person name="Schaer T.M."/>
            <person name="Refardt D."/>
            <person name="Pombert J.-F."/>
            <person name="Ebert D."/>
        </authorList>
    </citation>
    <scope>NUCLEOTIDE SEQUENCE [LARGE SCALE GENOMIC DNA]</scope>
    <source>
        <strain evidence="15 16">UGP3</strain>
        <tissue evidence="15">Spores</tissue>
    </source>
</reference>
<dbReference type="Pfam" id="PF16900">
    <property type="entry name" value="REPA_OB_2"/>
    <property type="match status" value="1"/>
</dbReference>
<dbReference type="GeneID" id="25259677"/>
<evidence type="ECO:0000259" key="13">
    <source>
        <dbReference type="Pfam" id="PF08646"/>
    </source>
</evidence>
<dbReference type="Proteomes" id="UP000029725">
    <property type="component" value="Unassembled WGS sequence"/>
</dbReference>
<evidence type="ECO:0000256" key="6">
    <source>
        <dbReference type="ARBA" id="ARBA00022833"/>
    </source>
</evidence>
<keyword evidence="3 9" id="KW-0235">DNA replication</keyword>
<dbReference type="Pfam" id="PF08646">
    <property type="entry name" value="Rep_fac-A_C"/>
    <property type="match status" value="1"/>
</dbReference>
<keyword evidence="5 9" id="KW-0863">Zinc-finger</keyword>
<proteinExistence type="inferred from homology"/>
<comment type="function">
    <text evidence="9">As part of the replication protein A (RPA/RP-A), a single-stranded DNA-binding heterotrimeric complex, may play an essential role in DNA replication, recombination and repair. Binds and stabilizes single-stranded DNA intermediates, preventing complementary DNA reannealing and recruiting different proteins involved in DNA metabolism.</text>
</comment>
<dbReference type="RefSeq" id="XP_013237854.1">
    <property type="nucleotide sequence ID" value="XM_013382400.1"/>
</dbReference>
<dbReference type="FunFam" id="2.40.50.140:FF:000041">
    <property type="entry name" value="Replication protein A subunit"/>
    <property type="match status" value="1"/>
</dbReference>
<accession>A0A098VQY8</accession>
<protein>
    <recommendedName>
        <fullName evidence="9">Replication protein A subunit</fullName>
    </recommendedName>
</protein>
<evidence type="ECO:0000313" key="16">
    <source>
        <dbReference type="Proteomes" id="UP000029725"/>
    </source>
</evidence>
<comment type="caution">
    <text evidence="15">The sequence shown here is derived from an EMBL/GenBank/DDBJ whole genome shotgun (WGS) entry which is preliminary data.</text>
</comment>
<dbReference type="NCBIfam" id="TIGR00617">
    <property type="entry name" value="rpa1"/>
    <property type="match status" value="1"/>
</dbReference>
<dbReference type="InterPro" id="IPR012340">
    <property type="entry name" value="NA-bd_OB-fold"/>
</dbReference>
<feature type="region of interest" description="Disordered" evidence="10">
    <location>
        <begin position="147"/>
        <end position="173"/>
    </location>
</feature>
<dbReference type="PANTHER" id="PTHR47165">
    <property type="entry name" value="OS03G0429900 PROTEIN"/>
    <property type="match status" value="1"/>
</dbReference>
<dbReference type="Pfam" id="PF01336">
    <property type="entry name" value="tRNA_anti-codon"/>
    <property type="match status" value="1"/>
</dbReference>
<dbReference type="GO" id="GO:0008270">
    <property type="term" value="F:zinc ion binding"/>
    <property type="evidence" value="ECO:0007669"/>
    <property type="project" value="UniProtKB-KW"/>
</dbReference>
<organism evidence="15 16">
    <name type="scientific">Mitosporidium daphniae</name>
    <dbReference type="NCBI Taxonomy" id="1485682"/>
    <lineage>
        <taxon>Eukaryota</taxon>
        <taxon>Fungi</taxon>
        <taxon>Fungi incertae sedis</taxon>
        <taxon>Microsporidia</taxon>
        <taxon>Mitosporidium</taxon>
    </lineage>
</organism>
<evidence type="ECO:0000256" key="4">
    <source>
        <dbReference type="ARBA" id="ARBA00022723"/>
    </source>
</evidence>
<dbReference type="InterPro" id="IPR047192">
    <property type="entry name" value="Euk_RPA1_DBD_C"/>
</dbReference>
<dbReference type="FunFam" id="2.40.50.140:FF:000090">
    <property type="entry name" value="Replication protein A subunit"/>
    <property type="match status" value="1"/>
</dbReference>
<evidence type="ECO:0000313" key="15">
    <source>
        <dbReference type="EMBL" id="KGG51427.1"/>
    </source>
</evidence>
<dbReference type="InterPro" id="IPR013955">
    <property type="entry name" value="Rep_factor-A_C"/>
</dbReference>
<sequence>MMANSSSIPISMASLTPGTVEAIFKDDKNHPSYVNPVLQIIHLKKLSGPVPSGPNSGAIQDRYRVIFSDGVAYFQGMLAANLNPFVEDGRISLNSLVYLRKFTCSLVKERKILIVLDIVPEKIVSLNSKIGNPINIEELVAGKTNPASSGAQNTVLPSPSFSPSPSHSASGGPCAVASESHVFGSASLVSSDPPSSNMPFSTMESPASSSSIPPLLTPKSKAPSLIPNGVSYGSLDASSDYTPIASLSPYNNRWTIKARCISKQDIRVFTNARGQGKVFSLTLMDASGEIRATAFNDAVTQFFPLFEVGRVYSISKGQVKIAKRGFGAASTSAASAANANPYDLTLEKDTVIKPLLGTEAASVPAPTYSIVPISKIAEYPKDAIVDVIGIVLDVHPCSTIVAKSTGKQITRRDLVLVDASNASIRATLWGKQAEEAEGSDWRSEPVLAIKGAKVSDWSGRTLSLVSSSQILLQPTDIEEALTLRGWYDSVGASIARTAAIRNLSAGSGLGDDNSQSISAASGSSFSTSIGERRTLSQFMREEPQFHEKAEYTDIVATITFIKFDGMVAYAACPGLSEGNVQCQKKVIEVGPSLFRCEKCQRTYDTCNYRYVLSIHVADHTGQSWVNAFNEAGEQLLGLPASDLVKMRESDLAAFDRVFKKANFSTWRFKLRAKQETYQGEMKMRLSVISINPVPLIQESNMLLDHILAIK</sequence>
<evidence type="ECO:0000256" key="9">
    <source>
        <dbReference type="RuleBase" id="RU364130"/>
    </source>
</evidence>
<feature type="domain" description="Replication protein A OB" evidence="14">
    <location>
        <begin position="373"/>
        <end position="471"/>
    </location>
</feature>
<evidence type="ECO:0000256" key="7">
    <source>
        <dbReference type="ARBA" id="ARBA00023125"/>
    </source>
</evidence>
<dbReference type="VEuPathDB" id="MicrosporidiaDB:DI09_35p150"/>
<feature type="domain" description="OB" evidence="11">
    <location>
        <begin position="254"/>
        <end position="325"/>
    </location>
</feature>
<dbReference type="GO" id="GO:0005662">
    <property type="term" value="C:DNA replication factor A complex"/>
    <property type="evidence" value="ECO:0007669"/>
    <property type="project" value="UniProtKB-ARBA"/>
</dbReference>
<evidence type="ECO:0000259" key="11">
    <source>
        <dbReference type="Pfam" id="PF01336"/>
    </source>
</evidence>
<keyword evidence="7 9" id="KW-0238">DNA-binding</keyword>
<dbReference type="InterPro" id="IPR004591">
    <property type="entry name" value="Rfa1"/>
</dbReference>
<dbReference type="FunFam" id="2.40.50.140:FF:000064">
    <property type="entry name" value="Replication protein A subunit"/>
    <property type="match status" value="1"/>
</dbReference>
<comment type="subcellular location">
    <subcellularLocation>
        <location evidence="1 9">Nucleus</location>
    </subcellularLocation>
</comment>
<dbReference type="SUPFAM" id="SSF50249">
    <property type="entry name" value="Nucleic acid-binding proteins"/>
    <property type="match status" value="4"/>
</dbReference>
<keyword evidence="6 9" id="KW-0862">Zinc</keyword>
<dbReference type="GO" id="GO:0000781">
    <property type="term" value="C:chromosome, telomeric region"/>
    <property type="evidence" value="ECO:0007669"/>
    <property type="project" value="UniProtKB-ARBA"/>
</dbReference>
<dbReference type="InterPro" id="IPR004365">
    <property type="entry name" value="NA-bd_OB_tRNA"/>
</dbReference>
<dbReference type="CDD" id="cd04476">
    <property type="entry name" value="RPA1_DBD_C"/>
    <property type="match status" value="1"/>
</dbReference>
<dbReference type="CDD" id="cd04474">
    <property type="entry name" value="RPA1_DBD_A"/>
    <property type="match status" value="1"/>
</dbReference>
<keyword evidence="8 9" id="KW-0539">Nucleus</keyword>
<dbReference type="Pfam" id="PF04057">
    <property type="entry name" value="Rep-A_N"/>
    <property type="match status" value="1"/>
</dbReference>
<evidence type="ECO:0000256" key="5">
    <source>
        <dbReference type="ARBA" id="ARBA00022771"/>
    </source>
</evidence>
<dbReference type="GO" id="GO:0003677">
    <property type="term" value="F:DNA binding"/>
    <property type="evidence" value="ECO:0007669"/>
    <property type="project" value="UniProtKB-KW"/>
</dbReference>
<keyword evidence="4 9" id="KW-0479">Metal-binding</keyword>
<dbReference type="CDD" id="cd04477">
    <property type="entry name" value="RPA1N"/>
    <property type="match status" value="1"/>
</dbReference>
<evidence type="ECO:0000256" key="3">
    <source>
        <dbReference type="ARBA" id="ARBA00022705"/>
    </source>
</evidence>
<evidence type="ECO:0000259" key="14">
    <source>
        <dbReference type="Pfam" id="PF16900"/>
    </source>
</evidence>
<feature type="domain" description="Replication factor-A protein 1 N-terminal" evidence="12">
    <location>
        <begin position="15"/>
        <end position="117"/>
    </location>
</feature>
<dbReference type="Gene3D" id="2.40.50.140">
    <property type="entry name" value="Nucleic acid-binding proteins"/>
    <property type="match status" value="4"/>
</dbReference>
<evidence type="ECO:0000256" key="8">
    <source>
        <dbReference type="ARBA" id="ARBA00023242"/>
    </source>
</evidence>
<feature type="compositionally biased region" description="Low complexity" evidence="10">
    <location>
        <begin position="157"/>
        <end position="173"/>
    </location>
</feature>